<geneLocation type="plasmid" evidence="1">
    <name>pSEPI8573</name>
</geneLocation>
<dbReference type="EMBL" id="KC222021">
    <property type="protein sequence ID" value="AGJ70580.1"/>
    <property type="molecule type" value="Genomic_DNA"/>
</dbReference>
<name>M9UWR3_STAEP</name>
<accession>M9UWR3</accession>
<evidence type="ECO:0000313" key="1">
    <source>
        <dbReference type="EMBL" id="AGJ70580.1"/>
    </source>
</evidence>
<reference evidence="1" key="1">
    <citation type="journal article" date="2013" name="Antimicrob. Agents Chemother.">
        <title>Dissemination of a pSCFS3-Like cfr-Carrying Plasmid in Staphylococcus aureus and Staphylococcus epidermidis Clinical Isolates Recovered from Hospitals in Ohio.</title>
        <authorList>
            <person name="Mendes R.E."/>
            <person name="Deshpande L.M."/>
            <person name="Bonilla H.F."/>
            <person name="Schwarz S."/>
            <person name="Huband M.D."/>
            <person name="Jones R.N."/>
            <person name="Quinn J.P."/>
        </authorList>
    </citation>
    <scope>NUCLEOTIDE SEQUENCE</scope>
    <source>
        <strain evidence="1">1243-07</strain>
        <plasmid evidence="1">pSEPI8573</plasmid>
    </source>
</reference>
<keyword evidence="1" id="KW-0614">Plasmid</keyword>
<proteinExistence type="predicted"/>
<protein>
    <submittedName>
        <fullName evidence="1">Resolvase/integrease</fullName>
    </submittedName>
</protein>
<dbReference type="AlphaFoldDB" id="M9UWR3"/>
<organism evidence="1">
    <name type="scientific">Staphylococcus epidermidis</name>
    <dbReference type="NCBI Taxonomy" id="1282"/>
    <lineage>
        <taxon>Bacteria</taxon>
        <taxon>Bacillati</taxon>
        <taxon>Bacillota</taxon>
        <taxon>Bacilli</taxon>
        <taxon>Bacillales</taxon>
        <taxon>Staphylococcaceae</taxon>
        <taxon>Staphylococcus</taxon>
    </lineage>
</organism>
<sequence length="237" mass="28499">MRGIFMYSMKYEEEKERLIELLLSNYSQYKEELNSVFEQIKADKKMYVDSGRDITKNKSAVRSYIDNVNGKDRTKDEEFMIQCKNISDRFKYIQTYQNKYNGVKTRYNNLIKSVKKLSSFISITNDGLGYSKKGDKILKPIYTNKFTIHAEFHSMNLLKSNIDTYIKHEFLDNNNGFAYVEENNKYIDNNNLKQREREFFETLIHVMEFQLEQVKNIEQNIDIEDVQSYLKYYLFYK</sequence>